<organism evidence="1 2">
    <name type="scientific">Leucosporidium creatinivorum</name>
    <dbReference type="NCBI Taxonomy" id="106004"/>
    <lineage>
        <taxon>Eukaryota</taxon>
        <taxon>Fungi</taxon>
        <taxon>Dikarya</taxon>
        <taxon>Basidiomycota</taxon>
        <taxon>Pucciniomycotina</taxon>
        <taxon>Microbotryomycetes</taxon>
        <taxon>Leucosporidiales</taxon>
        <taxon>Leucosporidium</taxon>
    </lineage>
</organism>
<gene>
    <name evidence="1" type="ORF">BCR35DRAFT_112730</name>
</gene>
<dbReference type="GO" id="GO:0061245">
    <property type="term" value="P:establishment or maintenance of bipolar cell polarity"/>
    <property type="evidence" value="ECO:0007669"/>
    <property type="project" value="TreeGrafter"/>
</dbReference>
<protein>
    <recommendedName>
        <fullName evidence="3">Kelch repeat protein</fullName>
    </recommendedName>
</protein>
<dbReference type="GO" id="GO:0051285">
    <property type="term" value="C:cell cortex of cell tip"/>
    <property type="evidence" value="ECO:0007669"/>
    <property type="project" value="TreeGrafter"/>
</dbReference>
<dbReference type="PANTHER" id="PTHR23244:SF470">
    <property type="entry name" value="GALACTOSE OXIDASE"/>
    <property type="match status" value="1"/>
</dbReference>
<dbReference type="STRING" id="106004.A0A1Y2F137"/>
<comment type="caution">
    <text evidence="1">The sequence shown here is derived from an EMBL/GenBank/DDBJ whole genome shotgun (WGS) entry which is preliminary data.</text>
</comment>
<dbReference type="PANTHER" id="PTHR23244">
    <property type="entry name" value="KELCH REPEAT DOMAIN"/>
    <property type="match status" value="1"/>
</dbReference>
<dbReference type="Gene3D" id="2.120.10.80">
    <property type="entry name" value="Kelch-type beta propeller"/>
    <property type="match status" value="1"/>
</dbReference>
<dbReference type="Proteomes" id="UP000193467">
    <property type="component" value="Unassembled WGS sequence"/>
</dbReference>
<dbReference type="SUPFAM" id="SSF117281">
    <property type="entry name" value="Kelch motif"/>
    <property type="match status" value="1"/>
</dbReference>
<dbReference type="AlphaFoldDB" id="A0A1Y2F137"/>
<dbReference type="InterPro" id="IPR011498">
    <property type="entry name" value="Kelch_2"/>
</dbReference>
<evidence type="ECO:0008006" key="3">
    <source>
        <dbReference type="Google" id="ProtNLM"/>
    </source>
</evidence>
<evidence type="ECO:0000313" key="2">
    <source>
        <dbReference type="Proteomes" id="UP000193467"/>
    </source>
</evidence>
<dbReference type="EMBL" id="MCGR01000031">
    <property type="protein sequence ID" value="ORY77560.1"/>
    <property type="molecule type" value="Genomic_DNA"/>
</dbReference>
<evidence type="ECO:0000313" key="1">
    <source>
        <dbReference type="EMBL" id="ORY77560.1"/>
    </source>
</evidence>
<keyword evidence="2" id="KW-1185">Reference proteome</keyword>
<dbReference type="InterPro" id="IPR015915">
    <property type="entry name" value="Kelch-typ_b-propeller"/>
</dbReference>
<dbReference type="Pfam" id="PF07646">
    <property type="entry name" value="Kelch_2"/>
    <property type="match status" value="1"/>
</dbReference>
<sequence length="387" mass="40346">MMNRSYSRAGHAAEVHAGFFGIRLRRWTPPAPAFSERKLTFLASNRWGQSSLLLTPVDDPTFYIISGKSYVAGQTLTSTPTTASSLSLSFTAPITDLTSPPWIESTSSPSGPLSSYGSALALSSATALFFGGDATGDATEVVQSGNDSSWLLSYPTSGSQNWTHETAGWGGQPMRRQLAYAASATNGTVSRAWVFGGLRSDGSGVGMSELWEVQLGVGKGGLVSGGVWEQWAASGTASAPPAMWDGQAVLVPSTTTGGLPSIYLIGGVQFLDGVTSLVSMSSIWVFTPSDSLGTGSWRQVSVADAPEARRGHVAVEVGNGKIWIQGGRTLDGSAVRSDSAILDTSTRTWTTAAVGEAVWGHSAVSIGETVVMAFGEFGSTLSLLRTL</sequence>
<proteinExistence type="predicted"/>
<accession>A0A1Y2F137</accession>
<dbReference type="OrthoDB" id="432528at2759"/>
<dbReference type="InParanoid" id="A0A1Y2F137"/>
<reference evidence="1 2" key="1">
    <citation type="submission" date="2016-07" db="EMBL/GenBank/DDBJ databases">
        <title>Pervasive Adenine N6-methylation of Active Genes in Fungi.</title>
        <authorList>
            <consortium name="DOE Joint Genome Institute"/>
            <person name="Mondo S.J."/>
            <person name="Dannebaum R.O."/>
            <person name="Kuo R.C."/>
            <person name="Labutti K."/>
            <person name="Haridas S."/>
            <person name="Kuo A."/>
            <person name="Salamov A."/>
            <person name="Ahrendt S.R."/>
            <person name="Lipzen A."/>
            <person name="Sullivan W."/>
            <person name="Andreopoulos W.B."/>
            <person name="Clum A."/>
            <person name="Lindquist E."/>
            <person name="Daum C."/>
            <person name="Ramamoorthy G.K."/>
            <person name="Gryganskyi A."/>
            <person name="Culley D."/>
            <person name="Magnuson J.K."/>
            <person name="James T.Y."/>
            <person name="O'Malley M.A."/>
            <person name="Stajich J.E."/>
            <person name="Spatafora J.W."/>
            <person name="Visel A."/>
            <person name="Grigoriev I.V."/>
        </authorList>
    </citation>
    <scope>NUCLEOTIDE SEQUENCE [LARGE SCALE GENOMIC DNA]</scope>
    <source>
        <strain evidence="1 2">62-1032</strain>
    </source>
</reference>
<name>A0A1Y2F137_9BASI</name>